<gene>
    <name evidence="1" type="ORF">BO223_10180</name>
</gene>
<dbReference type="Proteomes" id="UP000186758">
    <property type="component" value="Unassembled WGS sequence"/>
</dbReference>
<evidence type="ECO:0008006" key="3">
    <source>
        <dbReference type="Google" id="ProtNLM"/>
    </source>
</evidence>
<dbReference type="Pfam" id="PF02583">
    <property type="entry name" value="Trns_repr_metal"/>
    <property type="match status" value="1"/>
</dbReference>
<dbReference type="RefSeq" id="WP_075885937.1">
    <property type="nucleotide sequence ID" value="NZ_CAMTBT010000004.1"/>
</dbReference>
<organism evidence="1 2">
    <name type="scientific">Faecalibaculum rodentium</name>
    <dbReference type="NCBI Taxonomy" id="1702221"/>
    <lineage>
        <taxon>Bacteria</taxon>
        <taxon>Bacillati</taxon>
        <taxon>Bacillota</taxon>
        <taxon>Erysipelotrichia</taxon>
        <taxon>Erysipelotrichales</taxon>
        <taxon>Erysipelotrichaceae</taxon>
        <taxon>Faecalibaculum</taxon>
    </lineage>
</organism>
<dbReference type="GO" id="GO:0003677">
    <property type="term" value="F:DNA binding"/>
    <property type="evidence" value="ECO:0007669"/>
    <property type="project" value="InterPro"/>
</dbReference>
<dbReference type="GO" id="GO:0045892">
    <property type="term" value="P:negative regulation of DNA-templated transcription"/>
    <property type="evidence" value="ECO:0007669"/>
    <property type="project" value="UniProtKB-ARBA"/>
</dbReference>
<dbReference type="PANTHER" id="PTHR33677:SF3">
    <property type="entry name" value="COPPER-SENSING TRANSCRIPTIONAL REPRESSOR RICR"/>
    <property type="match status" value="1"/>
</dbReference>
<reference evidence="1 2" key="1">
    <citation type="submission" date="2016-11" db="EMBL/GenBank/DDBJ databases">
        <title>Description of two novel members of the family Erysipelotrichaceae: Ileibacterium lipovorans gen. nov., sp. nov. and Dubosiella newyorkensis, gen. nov., sp. nov.</title>
        <authorList>
            <person name="Cox L.M."/>
            <person name="Sohn J."/>
            <person name="Tyrrell K.L."/>
            <person name="Citron D.M."/>
            <person name="Lawson P.A."/>
            <person name="Patel N.B."/>
            <person name="Iizumi T."/>
            <person name="Perez-Perez G.I."/>
            <person name="Goldstein E.J."/>
            <person name="Blaser M.J."/>
        </authorList>
    </citation>
    <scope>NUCLEOTIDE SEQUENCE [LARGE SCALE GENOMIC DNA]</scope>
    <source>
        <strain evidence="1 2">NYU-BL-K8</strain>
    </source>
</reference>
<dbReference type="OrthoDB" id="9811244at2"/>
<evidence type="ECO:0000313" key="2">
    <source>
        <dbReference type="Proteomes" id="UP000186758"/>
    </source>
</evidence>
<accession>A0A1Q9YIC1</accession>
<name>A0A1Q9YIC1_9FIRM</name>
<dbReference type="GO" id="GO:0046872">
    <property type="term" value="F:metal ion binding"/>
    <property type="evidence" value="ECO:0007669"/>
    <property type="project" value="InterPro"/>
</dbReference>
<dbReference type="AlphaFoldDB" id="A0A1Q9YIC1"/>
<dbReference type="GeneID" id="78479035"/>
<dbReference type="InterPro" id="IPR038390">
    <property type="entry name" value="Metal_Tscrpt_repr_sf"/>
</dbReference>
<proteinExistence type="predicted"/>
<sequence length="96" mass="10996">MEHEEKRLMPRDPAEKQALIRRLHRIVGQLEGIERMIEEDRYCGDILNQTAAAQKALQSVGCLLLDSHMHSCVTTRIREGDDAVIDELSALMRKLK</sequence>
<protein>
    <recommendedName>
        <fullName evidence="3">CsoR family transcriptional regulator</fullName>
    </recommendedName>
</protein>
<dbReference type="Gene3D" id="1.20.58.1000">
    <property type="entry name" value="Metal-sensitive repressor, helix protomer"/>
    <property type="match status" value="1"/>
</dbReference>
<dbReference type="EMBL" id="MPJZ01000089">
    <property type="protein sequence ID" value="OLU43990.1"/>
    <property type="molecule type" value="Genomic_DNA"/>
</dbReference>
<dbReference type="PANTHER" id="PTHR33677">
    <property type="entry name" value="TRANSCRIPTIONAL REPRESSOR FRMR-RELATED"/>
    <property type="match status" value="1"/>
</dbReference>
<comment type="caution">
    <text evidence="1">The sequence shown here is derived from an EMBL/GenBank/DDBJ whole genome shotgun (WGS) entry which is preliminary data.</text>
</comment>
<dbReference type="InterPro" id="IPR003735">
    <property type="entry name" value="Metal_Tscrpt_repr"/>
</dbReference>
<evidence type="ECO:0000313" key="1">
    <source>
        <dbReference type="EMBL" id="OLU43990.1"/>
    </source>
</evidence>